<dbReference type="EMBL" id="QDFR01000012">
    <property type="protein sequence ID" value="PVE50306.1"/>
    <property type="molecule type" value="Genomic_DNA"/>
</dbReference>
<feature type="transmembrane region" description="Helical" evidence="1">
    <location>
        <begin position="27"/>
        <end position="49"/>
    </location>
</feature>
<dbReference type="GO" id="GO:0005886">
    <property type="term" value="C:plasma membrane"/>
    <property type="evidence" value="ECO:0007669"/>
    <property type="project" value="TreeGrafter"/>
</dbReference>
<dbReference type="Proteomes" id="UP000244335">
    <property type="component" value="Unassembled WGS sequence"/>
</dbReference>
<dbReference type="InterPro" id="IPR008523">
    <property type="entry name" value="DUF805"/>
</dbReference>
<keyword evidence="1" id="KW-1133">Transmembrane helix</keyword>
<dbReference type="AlphaFoldDB" id="A0AA92H7E6"/>
<feature type="transmembrane region" description="Helical" evidence="1">
    <location>
        <begin position="97"/>
        <end position="124"/>
    </location>
</feature>
<dbReference type="PANTHER" id="PTHR34980:SF2">
    <property type="entry name" value="INNER MEMBRANE PROTEIN YHAH-RELATED"/>
    <property type="match status" value="1"/>
</dbReference>
<evidence type="ECO:0000313" key="2">
    <source>
        <dbReference type="EMBL" id="PVE50306.1"/>
    </source>
</evidence>
<organism evidence="2 3">
    <name type="scientific">Rhizobium rhizogenes</name>
    <name type="common">Agrobacterium rhizogenes</name>
    <dbReference type="NCBI Taxonomy" id="359"/>
    <lineage>
        <taxon>Bacteria</taxon>
        <taxon>Pseudomonadati</taxon>
        <taxon>Pseudomonadota</taxon>
        <taxon>Alphaproteobacteria</taxon>
        <taxon>Hyphomicrobiales</taxon>
        <taxon>Rhizobiaceae</taxon>
        <taxon>Rhizobium/Agrobacterium group</taxon>
        <taxon>Rhizobium</taxon>
    </lineage>
</organism>
<proteinExistence type="predicted"/>
<sequence>MGFKEAVRTVLKEKYATFSGRASRSEFWWFQVFIYLVSFGWSFVVGFFSVGREPGQDLPPWVIVIGIVSTLITLGMFLPTISVAVRRFHDRNISGWWFLGLSVVTFVPIVGLLAPIAMLVIFILPGTKGPNKFGLDPLSPQSSAEVFA</sequence>
<dbReference type="RefSeq" id="WP_112359822.1">
    <property type="nucleotide sequence ID" value="NZ_QDFR01000012.1"/>
</dbReference>
<comment type="caution">
    <text evidence="2">The sequence shown here is derived from an EMBL/GenBank/DDBJ whole genome shotgun (WGS) entry which is preliminary data.</text>
</comment>
<name>A0AA92H7E6_RHIRH</name>
<protein>
    <submittedName>
        <fullName evidence="2">DUF805 domain-containing protein</fullName>
    </submittedName>
</protein>
<accession>A0AA92H7E6</accession>
<reference evidence="2 3" key="1">
    <citation type="submission" date="2018-04" db="EMBL/GenBank/DDBJ databases">
        <authorList>
            <person name="Hagen T."/>
        </authorList>
    </citation>
    <scope>NUCLEOTIDE SEQUENCE [LARGE SCALE GENOMIC DNA]</scope>
    <source>
        <strain evidence="2 3">TPD7009</strain>
    </source>
</reference>
<keyword evidence="1" id="KW-0812">Transmembrane</keyword>
<dbReference type="Pfam" id="PF05656">
    <property type="entry name" value="DUF805"/>
    <property type="match status" value="1"/>
</dbReference>
<feature type="transmembrane region" description="Helical" evidence="1">
    <location>
        <begin position="61"/>
        <end position="85"/>
    </location>
</feature>
<evidence type="ECO:0000313" key="3">
    <source>
        <dbReference type="Proteomes" id="UP000244335"/>
    </source>
</evidence>
<evidence type="ECO:0000256" key="1">
    <source>
        <dbReference type="SAM" id="Phobius"/>
    </source>
</evidence>
<gene>
    <name evidence="2" type="ORF">DC430_21985</name>
</gene>
<dbReference type="PANTHER" id="PTHR34980">
    <property type="entry name" value="INNER MEMBRANE PROTEIN-RELATED-RELATED"/>
    <property type="match status" value="1"/>
</dbReference>
<keyword evidence="1" id="KW-0472">Membrane</keyword>